<dbReference type="PANTHER" id="PTHR11439:SF470">
    <property type="entry name" value="CYSTEINE-RICH RLK (RECEPTOR-LIKE PROTEIN KINASE) 8"/>
    <property type="match status" value="1"/>
</dbReference>
<evidence type="ECO:0000313" key="1">
    <source>
        <dbReference type="EMBL" id="RVW98627.1"/>
    </source>
</evidence>
<dbReference type="PANTHER" id="PTHR11439">
    <property type="entry name" value="GAG-POL-RELATED RETROTRANSPOSON"/>
    <property type="match status" value="1"/>
</dbReference>
<protein>
    <submittedName>
        <fullName evidence="1">Retrovirus-related Pol polyprotein from transposon RE1</fullName>
    </submittedName>
</protein>
<evidence type="ECO:0000313" key="2">
    <source>
        <dbReference type="Proteomes" id="UP000288805"/>
    </source>
</evidence>
<organism evidence="1 2">
    <name type="scientific">Vitis vinifera</name>
    <name type="common">Grape</name>
    <dbReference type="NCBI Taxonomy" id="29760"/>
    <lineage>
        <taxon>Eukaryota</taxon>
        <taxon>Viridiplantae</taxon>
        <taxon>Streptophyta</taxon>
        <taxon>Embryophyta</taxon>
        <taxon>Tracheophyta</taxon>
        <taxon>Spermatophyta</taxon>
        <taxon>Magnoliopsida</taxon>
        <taxon>eudicotyledons</taxon>
        <taxon>Gunneridae</taxon>
        <taxon>Pentapetalae</taxon>
        <taxon>rosids</taxon>
        <taxon>Vitales</taxon>
        <taxon>Vitaceae</taxon>
        <taxon>Viteae</taxon>
        <taxon>Vitis</taxon>
    </lineage>
</organism>
<dbReference type="Proteomes" id="UP000288805">
    <property type="component" value="Unassembled WGS sequence"/>
</dbReference>
<reference evidence="1 2" key="1">
    <citation type="journal article" date="2018" name="PLoS Genet.">
        <title>Population sequencing reveals clonal diversity and ancestral inbreeding in the grapevine cultivar Chardonnay.</title>
        <authorList>
            <person name="Roach M.J."/>
            <person name="Johnson D.L."/>
            <person name="Bohlmann J."/>
            <person name="van Vuuren H.J."/>
            <person name="Jones S.J."/>
            <person name="Pretorius I.S."/>
            <person name="Schmidt S.A."/>
            <person name="Borneman A.R."/>
        </authorList>
    </citation>
    <scope>NUCLEOTIDE SEQUENCE [LARGE SCALE GENOMIC DNA]</scope>
    <source>
        <strain evidence="2">cv. Chardonnay</strain>
        <tissue evidence="1">Leaf</tissue>
    </source>
</reference>
<dbReference type="AlphaFoldDB" id="A0A438IPI3"/>
<sequence>MKSGQHHVGTPTFRNIQTGGEKIGYLTGDKVAPASEDPLYTIWDAKNSMVMTWLVNSMNEEIGSDYMCYSTAKELWDNVNQMCSDLGNQSQVYELTLKLGEIQQGEESITKYFSSLKLLWIYKFLIGLNVEFDEVRGRIIRQWEASEDVAVDKGMYQRLVRRLIYLSHTRPNIAYAVGVISQFMHNPKETHLQLVHRILHYLKSSPRKGILFKKGTELTLEAYTDADYAGSMVNTRSTLGYCTFIGGNLVTWRSKKQTVVARSSTESEFRAMAHGVCELLWLKIILDDFKVRWD</sequence>
<comment type="caution">
    <text evidence="1">The sequence shown here is derived from an EMBL/GenBank/DDBJ whole genome shotgun (WGS) entry which is preliminary data.</text>
</comment>
<dbReference type="SUPFAM" id="SSF56672">
    <property type="entry name" value="DNA/RNA polymerases"/>
    <property type="match status" value="1"/>
</dbReference>
<dbReference type="InterPro" id="IPR043502">
    <property type="entry name" value="DNA/RNA_pol_sf"/>
</dbReference>
<accession>A0A438IPI3</accession>
<name>A0A438IPI3_VITVI</name>
<gene>
    <name evidence="1" type="primary">RE1_2836</name>
    <name evidence="1" type="ORF">CK203_032116</name>
</gene>
<proteinExistence type="predicted"/>
<dbReference type="EMBL" id="QGNW01000092">
    <property type="protein sequence ID" value="RVW98627.1"/>
    <property type="molecule type" value="Genomic_DNA"/>
</dbReference>
<dbReference type="CDD" id="cd09272">
    <property type="entry name" value="RNase_HI_RT_Ty1"/>
    <property type="match status" value="1"/>
</dbReference>